<accession>A0A8S8ZD24</accession>
<reference evidence="2 3" key="1">
    <citation type="submission" date="2017-07" db="EMBL/GenBank/DDBJ databases">
        <title>Genome sequence of the Sordaria macrospora wild type strain R19027.</title>
        <authorList>
            <person name="Nowrousian M."/>
            <person name="Teichert I."/>
            <person name="Kueck U."/>
        </authorList>
    </citation>
    <scope>NUCLEOTIDE SEQUENCE [LARGE SCALE GENOMIC DNA]</scope>
    <source>
        <strain evidence="2 3">R19027</strain>
        <tissue evidence="2">Mycelium</tissue>
    </source>
</reference>
<dbReference type="PANTHER" id="PTHR35910:SF1">
    <property type="entry name" value="2EXR DOMAIN-CONTAINING PROTEIN"/>
    <property type="match status" value="1"/>
</dbReference>
<dbReference type="InterPro" id="IPR045518">
    <property type="entry name" value="2EXR"/>
</dbReference>
<sequence length="350" mass="40716">MTASFPRFMDFPLGDRARIWEHTVEPPTVEARITLHDKPVSDAVIAKHNIELWDANHFKEYPFAAIKRLRSFTRVPATLHVCREARNHLTCTEKKHGGGELGSYCHRYRYRYRYRKAFQGVEDTRDFNLGMSSIMEQLLPPDDFWLELLGVVDLEPRYVWFNFEMDMLSIGQTFVNYLQYTLDYNYIKRLKFEREIHEEFVDGDIVDLGHMDNLQEVHVVCTDGLENWALVEDDVGGGRKKILVIDGRTSETATPADFAARWDLDKLRAALLRTYGAHIQPGTHEPFVPRLPPGWLEGEQFGGEYWYDNGEQDWNDENIDNWLNVQRRGLMNSGQWAVILKSAEISRLSG</sequence>
<dbReference type="Proteomes" id="UP000433876">
    <property type="component" value="Unassembled WGS sequence"/>
</dbReference>
<evidence type="ECO:0000259" key="1">
    <source>
        <dbReference type="Pfam" id="PF20150"/>
    </source>
</evidence>
<dbReference type="VEuPathDB" id="FungiDB:SMAC_09178"/>
<dbReference type="Pfam" id="PF20150">
    <property type="entry name" value="2EXR"/>
    <property type="match status" value="1"/>
</dbReference>
<dbReference type="PANTHER" id="PTHR35910">
    <property type="entry name" value="2EXR DOMAIN-CONTAINING PROTEIN"/>
    <property type="match status" value="1"/>
</dbReference>
<gene>
    <name evidence="2" type="ORF">SMACR_09178</name>
</gene>
<comment type="caution">
    <text evidence="2">The sequence shown here is derived from an EMBL/GenBank/DDBJ whole genome shotgun (WGS) entry which is preliminary data.</text>
</comment>
<name>A0A8S8ZD24_SORMA</name>
<protein>
    <recommendedName>
        <fullName evidence="1">2EXR domain-containing protein</fullName>
    </recommendedName>
</protein>
<proteinExistence type="predicted"/>
<dbReference type="EMBL" id="NMPR01000177">
    <property type="protein sequence ID" value="KAA8628547.1"/>
    <property type="molecule type" value="Genomic_DNA"/>
</dbReference>
<dbReference type="AlphaFoldDB" id="A0A8S8ZD24"/>
<evidence type="ECO:0000313" key="2">
    <source>
        <dbReference type="EMBL" id="KAA8628547.1"/>
    </source>
</evidence>
<feature type="domain" description="2EXR" evidence="1">
    <location>
        <begin position="5"/>
        <end position="168"/>
    </location>
</feature>
<organism evidence="2 3">
    <name type="scientific">Sordaria macrospora</name>
    <dbReference type="NCBI Taxonomy" id="5147"/>
    <lineage>
        <taxon>Eukaryota</taxon>
        <taxon>Fungi</taxon>
        <taxon>Dikarya</taxon>
        <taxon>Ascomycota</taxon>
        <taxon>Pezizomycotina</taxon>
        <taxon>Sordariomycetes</taxon>
        <taxon>Sordariomycetidae</taxon>
        <taxon>Sordariales</taxon>
        <taxon>Sordariaceae</taxon>
        <taxon>Sordaria</taxon>
    </lineage>
</organism>
<evidence type="ECO:0000313" key="3">
    <source>
        <dbReference type="Proteomes" id="UP000433876"/>
    </source>
</evidence>